<dbReference type="GO" id="GO:0052856">
    <property type="term" value="F:NAD(P)HX epimerase activity"/>
    <property type="evidence" value="ECO:0007669"/>
    <property type="project" value="UniProtKB-EC"/>
</dbReference>
<evidence type="ECO:0000256" key="6">
    <source>
        <dbReference type="ARBA" id="ARBA00022857"/>
    </source>
</evidence>
<dbReference type="SUPFAM" id="SSF64153">
    <property type="entry name" value="YjeF N-terminal domain-like"/>
    <property type="match status" value="1"/>
</dbReference>
<comment type="catalytic activity">
    <reaction evidence="1">
        <text>(6R)-NADHX = (6S)-NADHX</text>
        <dbReference type="Rhea" id="RHEA:32215"/>
        <dbReference type="ChEBI" id="CHEBI:64074"/>
        <dbReference type="ChEBI" id="CHEBI:64075"/>
        <dbReference type="EC" id="5.1.99.6"/>
    </reaction>
</comment>
<dbReference type="PANTHER" id="PTHR13232:SF10">
    <property type="entry name" value="NAD(P)H-HYDRATE EPIMERASE"/>
    <property type="match status" value="1"/>
</dbReference>
<evidence type="ECO:0000256" key="7">
    <source>
        <dbReference type="ARBA" id="ARBA00022958"/>
    </source>
</evidence>
<keyword evidence="6" id="KW-0521">NADP</keyword>
<protein>
    <recommendedName>
        <fullName evidence="3">NAD(P)H-hydrate epimerase</fullName>
        <ecNumber evidence="3">5.1.99.6</ecNumber>
    </recommendedName>
</protein>
<evidence type="ECO:0000256" key="5">
    <source>
        <dbReference type="ARBA" id="ARBA00022741"/>
    </source>
</evidence>
<evidence type="ECO:0000313" key="11">
    <source>
        <dbReference type="EMBL" id="OMJ16740.1"/>
    </source>
</evidence>
<dbReference type="Proteomes" id="UP000187429">
    <property type="component" value="Unassembled WGS sequence"/>
</dbReference>
<keyword evidence="5" id="KW-0547">Nucleotide-binding</keyword>
<comment type="caution">
    <text evidence="11">The sequence shown here is derived from an EMBL/GenBank/DDBJ whole genome shotgun (WGS) entry which is preliminary data.</text>
</comment>
<dbReference type="Gene3D" id="3.40.50.10260">
    <property type="entry name" value="YjeF N-terminal domain"/>
    <property type="match status" value="1"/>
</dbReference>
<gene>
    <name evidence="11" type="ORF">AYI69_g7715</name>
</gene>
<dbReference type="GO" id="GO:0000166">
    <property type="term" value="F:nucleotide binding"/>
    <property type="evidence" value="ECO:0007669"/>
    <property type="project" value="UniProtKB-KW"/>
</dbReference>
<evidence type="ECO:0000256" key="1">
    <source>
        <dbReference type="ARBA" id="ARBA00000013"/>
    </source>
</evidence>
<keyword evidence="9" id="KW-0413">Isomerase</keyword>
<dbReference type="AlphaFoldDB" id="A0A1R1XQ23"/>
<feature type="domain" description="YjeF N-terminal" evidence="10">
    <location>
        <begin position="1"/>
        <end position="135"/>
    </location>
</feature>
<dbReference type="InterPro" id="IPR032976">
    <property type="entry name" value="YJEFN_prot_NAXE-like"/>
</dbReference>
<keyword evidence="8" id="KW-0520">NAD</keyword>
<dbReference type="PROSITE" id="PS51385">
    <property type="entry name" value="YJEF_N"/>
    <property type="match status" value="1"/>
</dbReference>
<comment type="catalytic activity">
    <reaction evidence="2">
        <text>(6R)-NADPHX = (6S)-NADPHX</text>
        <dbReference type="Rhea" id="RHEA:32227"/>
        <dbReference type="ChEBI" id="CHEBI:64076"/>
        <dbReference type="ChEBI" id="CHEBI:64077"/>
        <dbReference type="EC" id="5.1.99.6"/>
    </reaction>
</comment>
<evidence type="ECO:0000256" key="4">
    <source>
        <dbReference type="ARBA" id="ARBA00022723"/>
    </source>
</evidence>
<keyword evidence="7" id="KW-0630">Potassium</keyword>
<keyword evidence="12" id="KW-1185">Reference proteome</keyword>
<dbReference type="EMBL" id="LSSM01003803">
    <property type="protein sequence ID" value="OMJ16740.1"/>
    <property type="molecule type" value="Genomic_DNA"/>
</dbReference>
<dbReference type="PANTHER" id="PTHR13232">
    <property type="entry name" value="NAD(P)H-HYDRATE EPIMERASE"/>
    <property type="match status" value="1"/>
</dbReference>
<dbReference type="InterPro" id="IPR036652">
    <property type="entry name" value="YjeF_N_dom_sf"/>
</dbReference>
<keyword evidence="4" id="KW-0479">Metal-binding</keyword>
<dbReference type="OrthoDB" id="10064708at2759"/>
<proteinExistence type="predicted"/>
<evidence type="ECO:0000256" key="8">
    <source>
        <dbReference type="ARBA" id="ARBA00023027"/>
    </source>
</evidence>
<name>A0A1R1XQ23_9FUNG</name>
<reference evidence="12" key="1">
    <citation type="submission" date="2017-01" db="EMBL/GenBank/DDBJ databases">
        <authorList>
            <person name="Wang Y."/>
            <person name="White M."/>
            <person name="Kvist S."/>
            <person name="Moncalvo J.-M."/>
        </authorList>
    </citation>
    <scope>NUCLEOTIDE SEQUENCE [LARGE SCALE GENOMIC DNA]</scope>
    <source>
        <strain evidence="12">ID-206-W2</strain>
    </source>
</reference>
<dbReference type="EC" id="5.1.99.6" evidence="3"/>
<evidence type="ECO:0000256" key="2">
    <source>
        <dbReference type="ARBA" id="ARBA00000909"/>
    </source>
</evidence>
<dbReference type="Pfam" id="PF03853">
    <property type="entry name" value="YjeF_N"/>
    <property type="match status" value="1"/>
</dbReference>
<sequence>MYPKPPKSQVFRNLLQQCSQLDIPLVEIRDLEKCLKETNIVVDALFGFGFKPPVREPFVQILDLLAKTSIPIASIDVPSGWDVDNGNPTGDSINPDLLISLSVPKPCSTFFSGRYHYLGGRFIPKFLADEYNVEIPDYPGSDQCVLLPKL</sequence>
<evidence type="ECO:0000256" key="9">
    <source>
        <dbReference type="ARBA" id="ARBA00023235"/>
    </source>
</evidence>
<evidence type="ECO:0000259" key="10">
    <source>
        <dbReference type="PROSITE" id="PS51385"/>
    </source>
</evidence>
<dbReference type="GO" id="GO:0046872">
    <property type="term" value="F:metal ion binding"/>
    <property type="evidence" value="ECO:0007669"/>
    <property type="project" value="UniProtKB-KW"/>
</dbReference>
<evidence type="ECO:0000313" key="12">
    <source>
        <dbReference type="Proteomes" id="UP000187429"/>
    </source>
</evidence>
<dbReference type="InterPro" id="IPR004443">
    <property type="entry name" value="YjeF_N_dom"/>
</dbReference>
<dbReference type="GO" id="GO:0005739">
    <property type="term" value="C:mitochondrion"/>
    <property type="evidence" value="ECO:0007669"/>
    <property type="project" value="TreeGrafter"/>
</dbReference>
<evidence type="ECO:0000256" key="3">
    <source>
        <dbReference type="ARBA" id="ARBA00012228"/>
    </source>
</evidence>
<organism evidence="11 12">
    <name type="scientific">Smittium culicis</name>
    <dbReference type="NCBI Taxonomy" id="133412"/>
    <lineage>
        <taxon>Eukaryota</taxon>
        <taxon>Fungi</taxon>
        <taxon>Fungi incertae sedis</taxon>
        <taxon>Zoopagomycota</taxon>
        <taxon>Kickxellomycotina</taxon>
        <taxon>Harpellomycetes</taxon>
        <taxon>Harpellales</taxon>
        <taxon>Legeriomycetaceae</taxon>
        <taxon>Smittium</taxon>
    </lineage>
</organism>
<accession>A0A1R1XQ23</accession>